<comment type="subcellular location">
    <subcellularLocation>
        <location evidence="1">Periplasm</location>
    </subcellularLocation>
</comment>
<dbReference type="GeneID" id="98663558"/>
<accession>A0A1I3MNP3</accession>
<keyword evidence="3" id="KW-0732">Signal</keyword>
<dbReference type="InterPro" id="IPR006059">
    <property type="entry name" value="SBP"/>
</dbReference>
<evidence type="ECO:0000256" key="1">
    <source>
        <dbReference type="ARBA" id="ARBA00004418"/>
    </source>
</evidence>
<dbReference type="Gene3D" id="3.40.190.10">
    <property type="entry name" value="Periplasmic binding protein-like II"/>
    <property type="match status" value="2"/>
</dbReference>
<dbReference type="GO" id="GO:0042597">
    <property type="term" value="C:periplasmic space"/>
    <property type="evidence" value="ECO:0007669"/>
    <property type="project" value="UniProtKB-SubCell"/>
</dbReference>
<organism evidence="4 5">
    <name type="scientific">Celeribacter halophilus</name>
    <dbReference type="NCBI Taxonomy" id="576117"/>
    <lineage>
        <taxon>Bacteria</taxon>
        <taxon>Pseudomonadati</taxon>
        <taxon>Pseudomonadota</taxon>
        <taxon>Alphaproteobacteria</taxon>
        <taxon>Rhodobacterales</taxon>
        <taxon>Roseobacteraceae</taxon>
        <taxon>Celeribacter</taxon>
    </lineage>
</organism>
<dbReference type="RefSeq" id="WP_066602943.1">
    <property type="nucleotide sequence ID" value="NZ_FORY01000001.1"/>
</dbReference>
<evidence type="ECO:0000313" key="5">
    <source>
        <dbReference type="Proteomes" id="UP000183299"/>
    </source>
</evidence>
<name>A0A1I3MNP3_9RHOB</name>
<gene>
    <name evidence="4" type="ORF">SAMN04488138_10182</name>
</gene>
<dbReference type="InterPro" id="IPR050490">
    <property type="entry name" value="Bact_solute-bd_prot1"/>
</dbReference>
<proteinExistence type="inferred from homology"/>
<evidence type="ECO:0000313" key="4">
    <source>
        <dbReference type="EMBL" id="SFI98562.1"/>
    </source>
</evidence>
<keyword evidence="4" id="KW-0762">Sugar transport</keyword>
<sequence>MTSKFTLAILATLALTGAAQAKTQITCLTNAGHLSRQHQPLAEMFNQMQDEIEVIYAAPAQNYADTHLKLMRGSATDTLPDCAFEAYNQLPSLARALSARGQIVDLSTMMATEGEGWKDANYTAQMLKLGQVDGVQYGMPFNASVIQWYVNADLLDQVGVAIEDFPTDWDGVLALAAKIDALGDDIDGMSYAVDQWGDDWPFQVLIAQQGGEMLNGAGDTVTFDEGGRSLAAMELARRIVTEGGYDPSTDIDTQLTAFTSGKVGFYANSPASAKLMQERVGEGFDLHSIKFTVWDDANGTLPTGGNAGIITTQDPEKQAAVWEYLTFLTGPKGQELTAKNTGYLPTNLMSLEDEYLGEYYAAEPYFATPSSQYERAGAWYGYPGTQSEKIWREQRSIIRAVMLGETAPQEGADALKAVAEKLMQR</sequence>
<dbReference type="Proteomes" id="UP000183299">
    <property type="component" value="Unassembled WGS sequence"/>
</dbReference>
<dbReference type="AlphaFoldDB" id="A0A1I3MNP3"/>
<dbReference type="PANTHER" id="PTHR43649:SF12">
    <property type="entry name" value="DIACETYLCHITOBIOSE BINDING PROTEIN DASA"/>
    <property type="match status" value="1"/>
</dbReference>
<dbReference type="STRING" id="576117.SAMN04488138_10182"/>
<feature type="signal peptide" evidence="3">
    <location>
        <begin position="1"/>
        <end position="21"/>
    </location>
</feature>
<keyword evidence="5" id="KW-1185">Reference proteome</keyword>
<keyword evidence="4" id="KW-0813">Transport</keyword>
<feature type="chain" id="PRO_5010344053" evidence="3">
    <location>
        <begin position="22"/>
        <end position="425"/>
    </location>
</feature>
<dbReference type="EMBL" id="FORY01000001">
    <property type="protein sequence ID" value="SFI98562.1"/>
    <property type="molecule type" value="Genomic_DNA"/>
</dbReference>
<dbReference type="Pfam" id="PF13416">
    <property type="entry name" value="SBP_bac_8"/>
    <property type="match status" value="1"/>
</dbReference>
<protein>
    <submittedName>
        <fullName evidence="4">Multiple sugar transport system substrate-binding protein</fullName>
    </submittedName>
</protein>
<reference evidence="4 5" key="1">
    <citation type="submission" date="2016-10" db="EMBL/GenBank/DDBJ databases">
        <authorList>
            <person name="de Groot N.N."/>
        </authorList>
    </citation>
    <scope>NUCLEOTIDE SEQUENCE [LARGE SCALE GENOMIC DNA]</scope>
    <source>
        <strain evidence="4 5">CGMCC 1.8891</strain>
    </source>
</reference>
<dbReference type="PANTHER" id="PTHR43649">
    <property type="entry name" value="ARABINOSE-BINDING PROTEIN-RELATED"/>
    <property type="match status" value="1"/>
</dbReference>
<dbReference type="SUPFAM" id="SSF53850">
    <property type="entry name" value="Periplasmic binding protein-like II"/>
    <property type="match status" value="1"/>
</dbReference>
<evidence type="ECO:0000256" key="3">
    <source>
        <dbReference type="SAM" id="SignalP"/>
    </source>
</evidence>
<evidence type="ECO:0000256" key="2">
    <source>
        <dbReference type="ARBA" id="ARBA00008520"/>
    </source>
</evidence>
<comment type="similarity">
    <text evidence="2">Belongs to the bacterial solute-binding protein 1 family.</text>
</comment>